<dbReference type="PROSITE" id="PS01095">
    <property type="entry name" value="GH18_1"/>
    <property type="match status" value="1"/>
</dbReference>
<name>A0A656ICV1_SALE2</name>
<dbReference type="AlphaFoldDB" id="A0A656ICV1"/>
<evidence type="ECO:0000313" key="2">
    <source>
        <dbReference type="EMBL" id="EPI64347.1"/>
    </source>
</evidence>
<evidence type="ECO:0000256" key="1">
    <source>
        <dbReference type="SAM" id="MobiDB-lite"/>
    </source>
</evidence>
<evidence type="ECO:0008006" key="4">
    <source>
        <dbReference type="Google" id="ProtNLM"/>
    </source>
</evidence>
<proteinExistence type="predicted"/>
<dbReference type="SUPFAM" id="SSF51445">
    <property type="entry name" value="(Trans)glycosidases"/>
    <property type="match status" value="1"/>
</dbReference>
<gene>
    <name evidence="2" type="ORF">A673_04362</name>
</gene>
<evidence type="ECO:0000313" key="3">
    <source>
        <dbReference type="Proteomes" id="UP000014535"/>
    </source>
</evidence>
<dbReference type="GO" id="GO:0005975">
    <property type="term" value="P:carbohydrate metabolic process"/>
    <property type="evidence" value="ECO:0007669"/>
    <property type="project" value="InterPro"/>
</dbReference>
<dbReference type="Proteomes" id="UP000014535">
    <property type="component" value="Unassembled WGS sequence"/>
</dbReference>
<dbReference type="InterPro" id="IPR017853">
    <property type="entry name" value="GH"/>
</dbReference>
<dbReference type="GO" id="GO:0004553">
    <property type="term" value="F:hydrolase activity, hydrolyzing O-glycosyl compounds"/>
    <property type="evidence" value="ECO:0007669"/>
    <property type="project" value="InterPro"/>
</dbReference>
<reference evidence="2 3" key="1">
    <citation type="submission" date="2013-04" db="EMBL/GenBank/DDBJ databases">
        <authorList>
            <person name="McClelland M."/>
            <person name="Porwollik S."/>
            <person name="Desai P."/>
            <person name="Cheng P."/>
            <person name="Wollam A."/>
            <person name="Pepin K."/>
            <person name="Palsikar V.B."/>
            <person name="Fulton L."/>
            <person name="Fulton R."/>
            <person name="Delehaunty K."/>
            <person name="Fronick C."/>
            <person name="Godfrey J."/>
            <person name="Waligorski J."/>
            <person name="Appelbaum E."/>
            <person name="Tomlinson C."/>
            <person name="Warren W."/>
            <person name="Sodergren E."/>
            <person name="Weinstock G."/>
            <person name="Wilson R.K."/>
        </authorList>
    </citation>
    <scope>NUCLEOTIDE SEQUENCE [LARGE SCALE GENOMIC DNA]</scope>
    <source>
        <strain evidence="2 3">2009K0958</strain>
    </source>
</reference>
<dbReference type="EMBL" id="ATFT01000116">
    <property type="protein sequence ID" value="EPI64347.1"/>
    <property type="molecule type" value="Genomic_DNA"/>
</dbReference>
<comment type="caution">
    <text evidence="2">The sequence shown here is derived from an EMBL/GenBank/DDBJ whole genome shotgun (WGS) entry which is preliminary data.</text>
</comment>
<dbReference type="InterPro" id="IPR001579">
    <property type="entry name" value="Glyco_hydro_18_chit_AS"/>
</dbReference>
<protein>
    <recommendedName>
        <fullName evidence="4">GH18 domain-containing protein</fullName>
    </recommendedName>
</protein>
<dbReference type="Gene3D" id="3.20.20.80">
    <property type="entry name" value="Glycosidases"/>
    <property type="match status" value="1"/>
</dbReference>
<sequence length="148" mass="16639">MSKRIVKEACAVFIQPAQKIVDKYGLDGIDLDWEYSFNVAFKSASSANGPMGHPRRRRECGKSEKLAGRESYSPVARFYQSDDLRHGPMAHSISTPIRMTQTPDLLLSVKSAGGRHCLPSLMKIRARWRSINADQIKKRGLAGAMFWE</sequence>
<organism evidence="2 3">
    <name type="scientific">Salmonella enteritidis (strain 2009K0958)</name>
    <dbReference type="NCBI Taxonomy" id="1192586"/>
    <lineage>
        <taxon>Bacteria</taxon>
        <taxon>Pseudomonadati</taxon>
        <taxon>Pseudomonadota</taxon>
        <taxon>Gammaproteobacteria</taxon>
        <taxon>Enterobacterales</taxon>
        <taxon>Enterobacteriaceae</taxon>
        <taxon>Salmonella</taxon>
    </lineage>
</organism>
<feature type="region of interest" description="Disordered" evidence="1">
    <location>
        <begin position="45"/>
        <end position="67"/>
    </location>
</feature>
<accession>A0A656ICV1</accession>